<feature type="compositionally biased region" description="Low complexity" evidence="1">
    <location>
        <begin position="173"/>
        <end position="190"/>
    </location>
</feature>
<dbReference type="InterPro" id="IPR045289">
    <property type="entry name" value="At4g14310-like"/>
</dbReference>
<feature type="region of interest" description="Disordered" evidence="1">
    <location>
        <begin position="170"/>
        <end position="195"/>
    </location>
</feature>
<dbReference type="AlphaFoldDB" id="A0A8K0ILF0"/>
<dbReference type="PANTHER" id="PTHR35492">
    <property type="entry name" value="TRANSDUCIN/WD40 REPEAT-LIKE SUPERFAMILY PROTEIN"/>
    <property type="match status" value="1"/>
</dbReference>
<accession>A0A8K0ILF0</accession>
<dbReference type="InterPro" id="IPR057442">
    <property type="entry name" value="Beta-prop_At4g14310"/>
</dbReference>
<reference evidence="3" key="1">
    <citation type="journal article" date="2017" name="Gigascience">
        <title>The genome draft of coconut (Cocos nucifera).</title>
        <authorList>
            <person name="Xiao Y."/>
            <person name="Xu P."/>
            <person name="Fan H."/>
            <person name="Baudouin L."/>
            <person name="Xia W."/>
            <person name="Bocs S."/>
            <person name="Xu J."/>
            <person name="Li Q."/>
            <person name="Guo A."/>
            <person name="Zhou L."/>
            <person name="Li J."/>
            <person name="Wu Y."/>
            <person name="Ma Z."/>
            <person name="Armero A."/>
            <person name="Issali A.E."/>
            <person name="Liu N."/>
            <person name="Peng M."/>
            <person name="Yang Y."/>
        </authorList>
    </citation>
    <scope>NUCLEOTIDE SEQUENCE</scope>
    <source>
        <tissue evidence="3">Spear leaf of Hainan Tall coconut</tissue>
    </source>
</reference>
<dbReference type="InterPro" id="IPR011047">
    <property type="entry name" value="Quinoprotein_ADH-like_sf"/>
</dbReference>
<proteinExistence type="predicted"/>
<protein>
    <submittedName>
        <fullName evidence="3">KIN14B-interacting protein</fullName>
    </submittedName>
</protein>
<gene>
    <name evidence="3" type="ORF">COCNU_09G009770</name>
</gene>
<evidence type="ECO:0000313" key="3">
    <source>
        <dbReference type="EMBL" id="KAG1361514.1"/>
    </source>
</evidence>
<dbReference type="InterPro" id="IPR015943">
    <property type="entry name" value="WD40/YVTN_repeat-like_dom_sf"/>
</dbReference>
<dbReference type="Proteomes" id="UP000797356">
    <property type="component" value="Chromosome 9"/>
</dbReference>
<evidence type="ECO:0000259" key="2">
    <source>
        <dbReference type="Pfam" id="PF25465"/>
    </source>
</evidence>
<feature type="domain" description="At4g14310 8-bladed propeller" evidence="2">
    <location>
        <begin position="740"/>
        <end position="1021"/>
    </location>
</feature>
<evidence type="ECO:0000313" key="4">
    <source>
        <dbReference type="Proteomes" id="UP000797356"/>
    </source>
</evidence>
<dbReference type="Gene3D" id="2.130.10.10">
    <property type="entry name" value="YVTN repeat-like/Quinoprotein amine dehydrogenase"/>
    <property type="match status" value="1"/>
</dbReference>
<dbReference type="PANTHER" id="PTHR35492:SF1">
    <property type="entry name" value="TRANSDUCIN_WD40 REPEAT-LIKE SUPERFAMILY PROTEIN"/>
    <property type="match status" value="1"/>
</dbReference>
<dbReference type="SUPFAM" id="SSF50998">
    <property type="entry name" value="Quinoprotein alcohol dehydrogenase-like"/>
    <property type="match status" value="1"/>
</dbReference>
<comment type="caution">
    <text evidence="3">The sequence shown here is derived from an EMBL/GenBank/DDBJ whole genome shotgun (WGS) entry which is preliminary data.</text>
</comment>
<evidence type="ECO:0000256" key="1">
    <source>
        <dbReference type="SAM" id="MobiDB-lite"/>
    </source>
</evidence>
<dbReference type="OrthoDB" id="1907242at2759"/>
<feature type="region of interest" description="Disordered" evidence="1">
    <location>
        <begin position="1"/>
        <end position="58"/>
    </location>
</feature>
<dbReference type="EMBL" id="CM017880">
    <property type="protein sequence ID" value="KAG1361514.1"/>
    <property type="molecule type" value="Genomic_DNA"/>
</dbReference>
<keyword evidence="4" id="KW-1185">Reference proteome</keyword>
<reference evidence="3" key="2">
    <citation type="submission" date="2019-07" db="EMBL/GenBank/DDBJ databases">
        <authorList>
            <person name="Yang Y."/>
            <person name="Bocs S."/>
            <person name="Baudouin L."/>
        </authorList>
    </citation>
    <scope>NUCLEOTIDE SEQUENCE</scope>
    <source>
        <tissue evidence="3">Spear leaf of Hainan Tall coconut</tissue>
    </source>
</reference>
<organism evidence="3 4">
    <name type="scientific">Cocos nucifera</name>
    <name type="common">Coconut palm</name>
    <dbReference type="NCBI Taxonomy" id="13894"/>
    <lineage>
        <taxon>Eukaryota</taxon>
        <taxon>Viridiplantae</taxon>
        <taxon>Streptophyta</taxon>
        <taxon>Embryophyta</taxon>
        <taxon>Tracheophyta</taxon>
        <taxon>Spermatophyta</taxon>
        <taxon>Magnoliopsida</taxon>
        <taxon>Liliopsida</taxon>
        <taxon>Arecaceae</taxon>
        <taxon>Arecoideae</taxon>
        <taxon>Cocoseae</taxon>
        <taxon>Attaleinae</taxon>
        <taxon>Cocos</taxon>
    </lineage>
</organism>
<name>A0A8K0ILF0_COCNU</name>
<dbReference type="Pfam" id="PF25465">
    <property type="entry name" value="Beta-prop_At4g14310"/>
    <property type="match status" value="1"/>
</dbReference>
<sequence>MSSKLKERGGGGAKIMASKPRKAPAESTPKEKLSAVRRTPIAAGKENPRNLSGGKISTSRPRLVPKLVEKPAAAATGVRWSTSSLLQGKDPIPSDFPRLISDVRGDHRVSTVSGSGRRGRALGRDLEAKADGRRRVGGIRVLEKGQQGKDIKSVSGVRVLENHRSSGVSGLLVGKNNSKVSNGSSGKTSSIAANRSTDSRICTKKDVLGSELNLVDEKGLNDVRITKDQKDGSHLVALKQSRKNENKSGSLDICRDKVVVATSSVSMNAKALGGVRNLDGPKGRISLAYNAKALGGTGKDDGSDVMVNHKNKACLVLDIEKGERNGIVSLDQKVDVMEKSSDSISVFENIVGDMKGVHVISKYPSKLHEKLALLEGRVQKIASEIKRTKEMLDVNNPDGSKLILSDIQDKISGIEKAMGHAMDQTEGQLGPSEIIKVDSLINKNVVTGQSGKLVDPNHSAKGLNHEESEARFFPHHKLLGSQRSSGASGEQVSKFLKNNVDQEPQEWSLSLVDENPIALEFLASVNTQESGLDKDRIMLAAVQRMRMEGTSVPKCASKKAIGNYQEEIELPVNEKLEVFDDQENKPAMMVHVETEEACRDQLCEIGHRSSTAGWFVSEGEAVLLAHVDGSCSYYDIANHEVKAEYKPPAGVSNNLWGDCWLIRAPGADGCSGRYVVAASAGSTLDSGFCSWDFYTRDVKAFRVEDETPNSFATSSSRRILGPLSNIGLFRRSAPCAMPSVERQHWWYRPCGPLLISCASRQKTVTAYDIRDGDLVMKWEANNPVMGMEYSSPLQWRSRGKVIIAGTDAISLWDVNSLSPYPLLSVASAGKKVYSLHISSTDAELGGGVRQRVSSSEVEGNDGVFCTQESVNTFDFRLPTGIGLKICRHGAIGHSIFSHGDSIFIGSTEGLWPIKGGPRSWVQHYSLRTGKIVATYELPEFNSDIHPASVTQVWGNTNLVMGICGMGLFVFDAYKDEGLQAFNMDQGNIRVKETIGLEDLYCPTFDYLGSRVLVISRDRPAFWSDGLCQVSPLRFLMNAL</sequence>